<geneLocation type="mitochondrion" evidence="2"/>
<name>A0A101LXL6_PICGL</name>
<proteinExistence type="predicted"/>
<organism evidence="2">
    <name type="scientific">Picea glauca</name>
    <name type="common">White spruce</name>
    <name type="synonym">Pinus glauca</name>
    <dbReference type="NCBI Taxonomy" id="3330"/>
    <lineage>
        <taxon>Eukaryota</taxon>
        <taxon>Viridiplantae</taxon>
        <taxon>Streptophyta</taxon>
        <taxon>Embryophyta</taxon>
        <taxon>Tracheophyta</taxon>
        <taxon>Spermatophyta</taxon>
        <taxon>Pinopsida</taxon>
        <taxon>Pinidae</taxon>
        <taxon>Conifers I</taxon>
        <taxon>Pinales</taxon>
        <taxon>Pinaceae</taxon>
        <taxon>Picea</taxon>
    </lineage>
</organism>
<reference evidence="2" key="1">
    <citation type="journal article" date="2015" name="Genome Biol. Evol.">
        <title>Organellar Genomes of White Spruce (Picea glauca): Assembly and Annotation.</title>
        <authorList>
            <person name="Jackman S.D."/>
            <person name="Warren R.L."/>
            <person name="Gibb E.A."/>
            <person name="Vandervalk B.P."/>
            <person name="Mohamadi H."/>
            <person name="Chu J."/>
            <person name="Raymond A."/>
            <person name="Pleasance S."/>
            <person name="Coope R."/>
            <person name="Wildung M.R."/>
            <person name="Ritland C.E."/>
            <person name="Bousquet J."/>
            <person name="Jones S.J."/>
            <person name="Bohlmann J."/>
            <person name="Birol I."/>
        </authorList>
    </citation>
    <scope>NUCLEOTIDE SEQUENCE [LARGE SCALE GENOMIC DNA]</scope>
    <source>
        <tissue evidence="2">Flushing bud</tissue>
    </source>
</reference>
<dbReference type="AlphaFoldDB" id="A0A101LXL6"/>
<dbReference type="EMBL" id="LKAM01000008">
    <property type="protein sequence ID" value="KUM47217.1"/>
    <property type="molecule type" value="Genomic_DNA"/>
</dbReference>
<keyword evidence="2" id="KW-0496">Mitochondrion</keyword>
<accession>A0A101LXL6</accession>
<dbReference type="EMBL" id="LKAM01000002">
    <property type="protein sequence ID" value="KUM49728.1"/>
    <property type="molecule type" value="Genomic_DNA"/>
</dbReference>
<evidence type="ECO:0000313" key="1">
    <source>
        <dbReference type="EMBL" id="KUM46615.1"/>
    </source>
</evidence>
<sequence length="119" mass="13463">MVESVLFPVGSVHFHRKKEAEVSEVCELALELGVGAYFTTASHGTVIGFASPVIESIPGEKSSPRNGKGYRVRIRLHFGKPRTSHPSMPLPLFVTPWDLMIQGKNQNLFSCYWWIYSYY</sequence>
<evidence type="ECO:0000313" key="2">
    <source>
        <dbReference type="EMBL" id="KUM47217.1"/>
    </source>
</evidence>
<comment type="caution">
    <text evidence="2">The sequence shown here is derived from an EMBL/GenBank/DDBJ whole genome shotgun (WGS) entry which is preliminary data.</text>
</comment>
<protein>
    <submittedName>
        <fullName evidence="2">Uncharacterized protein</fullName>
    </submittedName>
</protein>
<dbReference type="EMBL" id="LKAM01000011">
    <property type="protein sequence ID" value="KUM46615.1"/>
    <property type="molecule type" value="Genomic_DNA"/>
</dbReference>
<gene>
    <name evidence="1" type="ORF">ABT39_MTgene1717</name>
    <name evidence="3" type="ORF">ABT39_MTgene2955</name>
    <name evidence="2" type="ORF">ABT39_MTgene6223</name>
</gene>
<evidence type="ECO:0000313" key="3">
    <source>
        <dbReference type="EMBL" id="KUM49728.1"/>
    </source>
</evidence>